<evidence type="ECO:0000256" key="1">
    <source>
        <dbReference type="SAM" id="Phobius"/>
    </source>
</evidence>
<reference evidence="3" key="1">
    <citation type="journal article" date="2019" name="Int. J. Syst. Evol. Microbiol.">
        <title>The Global Catalogue of Microorganisms (GCM) 10K type strain sequencing project: providing services to taxonomists for standard genome sequencing and annotation.</title>
        <authorList>
            <consortium name="The Broad Institute Genomics Platform"/>
            <consortium name="The Broad Institute Genome Sequencing Center for Infectious Disease"/>
            <person name="Wu L."/>
            <person name="Ma J."/>
        </authorList>
    </citation>
    <scope>NUCLEOTIDE SEQUENCE [LARGE SCALE GENOMIC DNA]</scope>
    <source>
        <strain evidence="3">KCTC 3913</strain>
    </source>
</reference>
<evidence type="ECO:0000313" key="2">
    <source>
        <dbReference type="EMBL" id="MFD2682959.1"/>
    </source>
</evidence>
<comment type="caution">
    <text evidence="2">The sequence shown here is derived from an EMBL/GenBank/DDBJ whole genome shotgun (WGS) entry which is preliminary data.</text>
</comment>
<dbReference type="InterPro" id="IPR038750">
    <property type="entry name" value="YczE/YyaS-like"/>
</dbReference>
<keyword evidence="1" id="KW-0472">Membrane</keyword>
<evidence type="ECO:0000313" key="3">
    <source>
        <dbReference type="Proteomes" id="UP001597506"/>
    </source>
</evidence>
<dbReference type="PANTHER" id="PTHR40078">
    <property type="entry name" value="INTEGRAL MEMBRANE PROTEIN-RELATED"/>
    <property type="match status" value="1"/>
</dbReference>
<keyword evidence="3" id="KW-1185">Reference proteome</keyword>
<dbReference type="Pfam" id="PF19700">
    <property type="entry name" value="DUF6198"/>
    <property type="match status" value="1"/>
</dbReference>
<proteinExistence type="predicted"/>
<dbReference type="Proteomes" id="UP001597506">
    <property type="component" value="Unassembled WGS sequence"/>
</dbReference>
<sequence>MMRVKLAFFSFGLLLLTAGISLIVKGNLGAAPWDALAIGESQLFHLSIGMCIFINGCLLIIVNSILLSERIDFFAALSIFLIGMLVNFWISYGFINISPSGLLEQFSFTMIGIIMLGVGISIYLQARLPSSPMDTFMVALHKRFGLNLNNARLLTEAIAVTLAVIFQGAVGVGTFLVACTLGFVIHFFYPIMEKIYDRWTFN</sequence>
<organism evidence="2 3">
    <name type="scientific">Bacillus seohaeanensis</name>
    <dbReference type="NCBI Taxonomy" id="284580"/>
    <lineage>
        <taxon>Bacteria</taxon>
        <taxon>Bacillati</taxon>
        <taxon>Bacillota</taxon>
        <taxon>Bacilli</taxon>
        <taxon>Bacillales</taxon>
        <taxon>Bacillaceae</taxon>
        <taxon>Bacillus</taxon>
    </lineage>
</organism>
<protein>
    <submittedName>
        <fullName evidence="2">YitT family protein</fullName>
    </submittedName>
</protein>
<feature type="transmembrane region" description="Helical" evidence="1">
    <location>
        <begin position="45"/>
        <end position="66"/>
    </location>
</feature>
<name>A0ABW5RYD1_9BACI</name>
<dbReference type="RefSeq" id="WP_377937823.1">
    <property type="nucleotide sequence ID" value="NZ_JBHUMF010000032.1"/>
</dbReference>
<gene>
    <name evidence="2" type="ORF">ACFSUL_19630</name>
</gene>
<dbReference type="PANTHER" id="PTHR40078:SF1">
    <property type="entry name" value="INTEGRAL MEMBRANE PROTEIN"/>
    <property type="match status" value="1"/>
</dbReference>
<accession>A0ABW5RYD1</accession>
<dbReference type="EMBL" id="JBHUMF010000032">
    <property type="protein sequence ID" value="MFD2682959.1"/>
    <property type="molecule type" value="Genomic_DNA"/>
</dbReference>
<feature type="transmembrane region" description="Helical" evidence="1">
    <location>
        <begin position="144"/>
        <end position="166"/>
    </location>
</feature>
<keyword evidence="1" id="KW-1133">Transmembrane helix</keyword>
<feature type="transmembrane region" description="Helical" evidence="1">
    <location>
        <begin position="172"/>
        <end position="192"/>
    </location>
</feature>
<feature type="transmembrane region" description="Helical" evidence="1">
    <location>
        <begin position="106"/>
        <end position="124"/>
    </location>
</feature>
<keyword evidence="1" id="KW-0812">Transmembrane</keyword>
<feature type="transmembrane region" description="Helical" evidence="1">
    <location>
        <begin position="73"/>
        <end position="94"/>
    </location>
</feature>